<dbReference type="STRING" id="616991.GCA_000733925_01908"/>
<keyword evidence="2" id="KW-0489">Methyltransferase</keyword>
<proteinExistence type="predicted"/>
<dbReference type="SUPFAM" id="SSF53335">
    <property type="entry name" value="S-adenosyl-L-methionine-dependent methyltransferases"/>
    <property type="match status" value="1"/>
</dbReference>
<dbReference type="eggNOG" id="COG0500">
    <property type="taxonomic scope" value="Bacteria"/>
</dbReference>
<dbReference type="AlphaFoldDB" id="A0A221V0C1"/>
<reference evidence="2 3" key="1">
    <citation type="submission" date="2017-07" db="EMBL/GenBank/DDBJ databases">
        <title>Genome Sequence of Arenibacter algicola Strain SMS7 Isolated from a culture of the Diatom Skeletonema marinoi.</title>
        <authorList>
            <person name="Topel M."/>
            <person name="Pinder M.I.M."/>
            <person name="Johansson O.N."/>
            <person name="Kourtchenko O."/>
            <person name="Godhe A."/>
            <person name="Clarke A.K."/>
        </authorList>
    </citation>
    <scope>NUCLEOTIDE SEQUENCE [LARGE SCALE GENOMIC DNA]</scope>
    <source>
        <strain evidence="2 3">SMS7</strain>
    </source>
</reference>
<dbReference type="Gene3D" id="3.40.50.150">
    <property type="entry name" value="Vaccinia Virus protein VP39"/>
    <property type="match status" value="1"/>
</dbReference>
<dbReference type="KEGG" id="aalg:AREALGSMS7_03646"/>
<gene>
    <name evidence="2" type="ORF">AREALGSMS7_03646</name>
</gene>
<feature type="domain" description="Methyltransferase" evidence="1">
    <location>
        <begin position="71"/>
        <end position="151"/>
    </location>
</feature>
<dbReference type="EMBL" id="CP022515">
    <property type="protein sequence ID" value="ASO07065.1"/>
    <property type="molecule type" value="Genomic_DNA"/>
</dbReference>
<name>A0A221V0C1_9FLAO</name>
<protein>
    <submittedName>
        <fullName evidence="2">SAM-dependent methyltransferase</fullName>
    </submittedName>
</protein>
<dbReference type="RefSeq" id="WP_093979419.1">
    <property type="nucleotide sequence ID" value="NZ_CP022515.1"/>
</dbReference>
<keyword evidence="2" id="KW-0808">Transferase</keyword>
<evidence type="ECO:0000313" key="3">
    <source>
        <dbReference type="Proteomes" id="UP000204551"/>
    </source>
</evidence>
<dbReference type="InterPro" id="IPR041698">
    <property type="entry name" value="Methyltransf_25"/>
</dbReference>
<evidence type="ECO:0000259" key="1">
    <source>
        <dbReference type="Pfam" id="PF13649"/>
    </source>
</evidence>
<dbReference type="GO" id="GO:0032259">
    <property type="term" value="P:methylation"/>
    <property type="evidence" value="ECO:0007669"/>
    <property type="project" value="UniProtKB-KW"/>
</dbReference>
<sequence>MFVKKEEIGNKIKKKPWPTKAAMEQVYEMKLWGGDNSDYYSGEGSHHPEILNPYIAVLTSFLSSFKEPLTVCDLGCGDFNVGKQLVGHTKKYIGIDIVTGLIARNREKFKEGNLEFHCMDIAQDNLPSGDCAIVRQVLQHLSNAEVHSVAGKLSKYKYVVITEHLPEGDFVPNKDIISGQGIRLKKQSGLNLLAPPFNLKVKEEKQLLSHVSNDGKGAVVTSLYSMF</sequence>
<evidence type="ECO:0000313" key="2">
    <source>
        <dbReference type="EMBL" id="ASO07065.1"/>
    </source>
</evidence>
<accession>A0A221V0C1</accession>
<dbReference type="Pfam" id="PF13649">
    <property type="entry name" value="Methyltransf_25"/>
    <property type="match status" value="1"/>
</dbReference>
<dbReference type="GO" id="GO:0008168">
    <property type="term" value="F:methyltransferase activity"/>
    <property type="evidence" value="ECO:0007669"/>
    <property type="project" value="UniProtKB-KW"/>
</dbReference>
<dbReference type="InterPro" id="IPR029063">
    <property type="entry name" value="SAM-dependent_MTases_sf"/>
</dbReference>
<organism evidence="2 3">
    <name type="scientific">Arenibacter algicola</name>
    <dbReference type="NCBI Taxonomy" id="616991"/>
    <lineage>
        <taxon>Bacteria</taxon>
        <taxon>Pseudomonadati</taxon>
        <taxon>Bacteroidota</taxon>
        <taxon>Flavobacteriia</taxon>
        <taxon>Flavobacteriales</taxon>
        <taxon>Flavobacteriaceae</taxon>
        <taxon>Arenibacter</taxon>
    </lineage>
</organism>
<dbReference type="Proteomes" id="UP000204551">
    <property type="component" value="Chromosome"/>
</dbReference>